<accession>A0AAX4HKB8</accession>
<proteinExistence type="predicted"/>
<dbReference type="Pfam" id="PF13505">
    <property type="entry name" value="OMP_b-brl"/>
    <property type="match status" value="1"/>
</dbReference>
<keyword evidence="1 2" id="KW-0732">Signal</keyword>
<dbReference type="RefSeq" id="WP_321390727.1">
    <property type="nucleotide sequence ID" value="NZ_CP139487.1"/>
</dbReference>
<dbReference type="EMBL" id="CP139487">
    <property type="protein sequence ID" value="WPU63645.1"/>
    <property type="molecule type" value="Genomic_DNA"/>
</dbReference>
<dbReference type="Proteomes" id="UP001324634">
    <property type="component" value="Chromosome"/>
</dbReference>
<feature type="signal peptide" evidence="2">
    <location>
        <begin position="1"/>
        <end position="20"/>
    </location>
</feature>
<feature type="chain" id="PRO_5043679767" evidence="2">
    <location>
        <begin position="21"/>
        <end position="390"/>
    </location>
</feature>
<sequence>MKSRNLLVLALALSFASAYAQQGEEQVLNSAPINVDGYLAEDKPVTDGELEQIRGELKKQKMGTQLNKEKAKDLGKLTNQTEKLLDSQDEYIDQKIESTQAIKEFNNKYEENQKKLRCIMEESDSAECDPYKNKYLKNKQKRAEAEPEVEQQIQVQQAAPVVSTAEVAPAVQTGSFETIKLLPYAGGTSYQGEKEELEASLAAGLRLESNINSRFSIGVGVNYAQLNTNDFGGNTYNLNQGYYGYYGQQGREIQYKSMGLDLYGKFFITNGERFRPYLGFGAGYQRASLKYSENNPYSYYNPMYGQQNFGNEEHTANFFNGTLMAGSEIMITRGFGLNLEAAYSTGLSSGSSKSKNNSFNSPDEQRLKDLGKDITSANALSVFAGLVVLF</sequence>
<reference evidence="4 5" key="1">
    <citation type="submission" date="2023-11" db="EMBL/GenBank/DDBJ databases">
        <title>Peredibacter starrii A3.12.</title>
        <authorList>
            <person name="Mitchell R.J."/>
        </authorList>
    </citation>
    <scope>NUCLEOTIDE SEQUENCE [LARGE SCALE GENOMIC DNA]</scope>
    <source>
        <strain evidence="4 5">A3.12</strain>
    </source>
</reference>
<evidence type="ECO:0000256" key="1">
    <source>
        <dbReference type="ARBA" id="ARBA00022729"/>
    </source>
</evidence>
<dbReference type="InterPro" id="IPR011250">
    <property type="entry name" value="OMP/PagP_B-barrel"/>
</dbReference>
<dbReference type="SUPFAM" id="SSF56925">
    <property type="entry name" value="OMPA-like"/>
    <property type="match status" value="1"/>
</dbReference>
<evidence type="ECO:0000259" key="3">
    <source>
        <dbReference type="Pfam" id="PF13505"/>
    </source>
</evidence>
<dbReference type="KEGG" id="psti:SOO65_13195"/>
<gene>
    <name evidence="4" type="ORF">SOO65_13195</name>
</gene>
<keyword evidence="5" id="KW-1185">Reference proteome</keyword>
<dbReference type="AlphaFoldDB" id="A0AAX4HKB8"/>
<protein>
    <submittedName>
        <fullName evidence="4">Outer membrane beta-barrel protein</fullName>
    </submittedName>
</protein>
<name>A0AAX4HKB8_9BACT</name>
<feature type="domain" description="Outer membrane protein beta-barrel" evidence="3">
    <location>
        <begin position="185"/>
        <end position="360"/>
    </location>
</feature>
<organism evidence="4 5">
    <name type="scientific">Peredibacter starrii</name>
    <dbReference type="NCBI Taxonomy" id="28202"/>
    <lineage>
        <taxon>Bacteria</taxon>
        <taxon>Pseudomonadati</taxon>
        <taxon>Bdellovibrionota</taxon>
        <taxon>Bacteriovoracia</taxon>
        <taxon>Bacteriovoracales</taxon>
        <taxon>Bacteriovoracaceae</taxon>
        <taxon>Peredibacter</taxon>
    </lineage>
</organism>
<evidence type="ECO:0000313" key="4">
    <source>
        <dbReference type="EMBL" id="WPU63645.1"/>
    </source>
</evidence>
<dbReference type="Gene3D" id="2.40.160.20">
    <property type="match status" value="1"/>
</dbReference>
<evidence type="ECO:0000256" key="2">
    <source>
        <dbReference type="SAM" id="SignalP"/>
    </source>
</evidence>
<dbReference type="InterPro" id="IPR027385">
    <property type="entry name" value="Beta-barrel_OMP"/>
</dbReference>
<evidence type="ECO:0000313" key="5">
    <source>
        <dbReference type="Proteomes" id="UP001324634"/>
    </source>
</evidence>